<keyword evidence="1" id="KW-1133">Transmembrane helix</keyword>
<keyword evidence="1" id="KW-0812">Transmembrane</keyword>
<dbReference type="AlphaFoldDB" id="A0A3B1C7F1"/>
<proteinExistence type="predicted"/>
<protein>
    <recommendedName>
        <fullName evidence="3">DUF3619 family protein</fullName>
    </recommendedName>
</protein>
<evidence type="ECO:0008006" key="3">
    <source>
        <dbReference type="Google" id="ProtNLM"/>
    </source>
</evidence>
<accession>A0A3B1C7F1</accession>
<dbReference type="EMBL" id="UOGF01000013">
    <property type="protein sequence ID" value="VAX26466.1"/>
    <property type="molecule type" value="Genomic_DNA"/>
</dbReference>
<feature type="transmembrane region" description="Helical" evidence="1">
    <location>
        <begin position="52"/>
        <end position="73"/>
    </location>
</feature>
<evidence type="ECO:0000313" key="2">
    <source>
        <dbReference type="EMBL" id="VAX26466.1"/>
    </source>
</evidence>
<organism evidence="2">
    <name type="scientific">hydrothermal vent metagenome</name>
    <dbReference type="NCBI Taxonomy" id="652676"/>
    <lineage>
        <taxon>unclassified sequences</taxon>
        <taxon>metagenomes</taxon>
        <taxon>ecological metagenomes</taxon>
    </lineage>
</organism>
<evidence type="ECO:0000256" key="1">
    <source>
        <dbReference type="SAM" id="Phobius"/>
    </source>
</evidence>
<keyword evidence="1" id="KW-0472">Membrane</keyword>
<sequence length="116" mass="13243">MKETEKDKVFLETAKYLLSERAEVIDPETRSRLRKGRFAALQPLRSRNPISWMWPATGIAVACTVVLAFFLILKEPGPKEVLSNMEDIELLASSAPIEFYDDLEFYNWLAKYEGAG</sequence>
<gene>
    <name evidence="2" type="ORF">MNBD_NITROSPIRAE01-2136</name>
</gene>
<name>A0A3B1C7F1_9ZZZZ</name>
<reference evidence="2" key="1">
    <citation type="submission" date="2018-06" db="EMBL/GenBank/DDBJ databases">
        <authorList>
            <person name="Zhirakovskaya E."/>
        </authorList>
    </citation>
    <scope>NUCLEOTIDE SEQUENCE</scope>
</reference>